<feature type="domain" description="RNA polymerase sigma factor 70 region 4 type 2" evidence="7">
    <location>
        <begin position="114"/>
        <end position="165"/>
    </location>
</feature>
<reference evidence="8 9" key="1">
    <citation type="submission" date="2021-03" db="EMBL/GenBank/DDBJ databases">
        <title>Sequencing the genomes of 1000 actinobacteria strains.</title>
        <authorList>
            <person name="Klenk H.-P."/>
        </authorList>
    </citation>
    <scope>NUCLEOTIDE SEQUENCE [LARGE SCALE GENOMIC DNA]</scope>
    <source>
        <strain evidence="8 9">DSM 46670</strain>
    </source>
</reference>
<feature type="domain" description="RNA polymerase sigma-70 region 2" evidence="6">
    <location>
        <begin position="13"/>
        <end position="80"/>
    </location>
</feature>
<dbReference type="RefSeq" id="WP_209638485.1">
    <property type="nucleotide sequence ID" value="NZ_JAGINW010000001.1"/>
</dbReference>
<evidence type="ECO:0000259" key="7">
    <source>
        <dbReference type="Pfam" id="PF08281"/>
    </source>
</evidence>
<dbReference type="Pfam" id="PF04542">
    <property type="entry name" value="Sigma70_r2"/>
    <property type="match status" value="1"/>
</dbReference>
<comment type="similarity">
    <text evidence="1">Belongs to the sigma-70 factor family. ECF subfamily.</text>
</comment>
<keyword evidence="4" id="KW-0238">DNA-binding</keyword>
<protein>
    <submittedName>
        <fullName evidence="8">RNA polymerase sigma-70 factor (ECF subfamily)</fullName>
    </submittedName>
</protein>
<evidence type="ECO:0000313" key="8">
    <source>
        <dbReference type="EMBL" id="MBP2322793.1"/>
    </source>
</evidence>
<evidence type="ECO:0000256" key="4">
    <source>
        <dbReference type="ARBA" id="ARBA00023125"/>
    </source>
</evidence>
<dbReference type="Proteomes" id="UP001519332">
    <property type="component" value="Unassembled WGS sequence"/>
</dbReference>
<keyword evidence="9" id="KW-1185">Reference proteome</keyword>
<evidence type="ECO:0000256" key="1">
    <source>
        <dbReference type="ARBA" id="ARBA00010641"/>
    </source>
</evidence>
<dbReference type="InterPro" id="IPR014284">
    <property type="entry name" value="RNA_pol_sigma-70_dom"/>
</dbReference>
<name>A0ABS4TG02_9PSEU</name>
<dbReference type="InterPro" id="IPR036388">
    <property type="entry name" value="WH-like_DNA-bd_sf"/>
</dbReference>
<dbReference type="SUPFAM" id="SSF88946">
    <property type="entry name" value="Sigma2 domain of RNA polymerase sigma factors"/>
    <property type="match status" value="1"/>
</dbReference>
<proteinExistence type="inferred from homology"/>
<evidence type="ECO:0000259" key="6">
    <source>
        <dbReference type="Pfam" id="PF04542"/>
    </source>
</evidence>
<dbReference type="Gene3D" id="1.10.10.10">
    <property type="entry name" value="Winged helix-like DNA-binding domain superfamily/Winged helix DNA-binding domain"/>
    <property type="match status" value="1"/>
</dbReference>
<sequence>MSDLDGLPALAELYDEYARPLHGYLSKRVGPDVADDLVAETFLLLWQNRERYDPSRASPRAWLYGMASNVLRGHVRTEVRRLRAWTRHGAREVPGIDLSSRVVDIADAATLAGKLAAAVAKLRVEERDVLLMVAWGDLAPVEIAEVLDVPVGTVRSWLHRARSRLRGLVDTEETMDDQEVERHASR</sequence>
<comment type="caution">
    <text evidence="8">The sequence shown here is derived from an EMBL/GenBank/DDBJ whole genome shotgun (WGS) entry which is preliminary data.</text>
</comment>
<keyword evidence="2" id="KW-0805">Transcription regulation</keyword>
<dbReference type="PANTHER" id="PTHR43133">
    <property type="entry name" value="RNA POLYMERASE ECF-TYPE SIGMA FACTO"/>
    <property type="match status" value="1"/>
</dbReference>
<keyword evidence="5" id="KW-0804">Transcription</keyword>
<keyword evidence="3" id="KW-0731">Sigma factor</keyword>
<evidence type="ECO:0000313" key="9">
    <source>
        <dbReference type="Proteomes" id="UP001519332"/>
    </source>
</evidence>
<dbReference type="SUPFAM" id="SSF88659">
    <property type="entry name" value="Sigma3 and sigma4 domains of RNA polymerase sigma factors"/>
    <property type="match status" value="1"/>
</dbReference>
<dbReference type="EMBL" id="JAGINW010000001">
    <property type="protein sequence ID" value="MBP2322793.1"/>
    <property type="molecule type" value="Genomic_DNA"/>
</dbReference>
<dbReference type="InterPro" id="IPR039425">
    <property type="entry name" value="RNA_pol_sigma-70-like"/>
</dbReference>
<dbReference type="PANTHER" id="PTHR43133:SF8">
    <property type="entry name" value="RNA POLYMERASE SIGMA FACTOR HI_1459-RELATED"/>
    <property type="match status" value="1"/>
</dbReference>
<dbReference type="InterPro" id="IPR013249">
    <property type="entry name" value="RNA_pol_sigma70_r4_t2"/>
</dbReference>
<evidence type="ECO:0000256" key="2">
    <source>
        <dbReference type="ARBA" id="ARBA00023015"/>
    </source>
</evidence>
<dbReference type="InterPro" id="IPR013325">
    <property type="entry name" value="RNA_pol_sigma_r2"/>
</dbReference>
<dbReference type="InterPro" id="IPR007627">
    <property type="entry name" value="RNA_pol_sigma70_r2"/>
</dbReference>
<dbReference type="InterPro" id="IPR013324">
    <property type="entry name" value="RNA_pol_sigma_r3/r4-like"/>
</dbReference>
<dbReference type="Gene3D" id="1.10.1740.10">
    <property type="match status" value="1"/>
</dbReference>
<accession>A0ABS4TG02</accession>
<dbReference type="Pfam" id="PF08281">
    <property type="entry name" value="Sigma70_r4_2"/>
    <property type="match status" value="1"/>
</dbReference>
<dbReference type="NCBIfam" id="TIGR02937">
    <property type="entry name" value="sigma70-ECF"/>
    <property type="match status" value="1"/>
</dbReference>
<evidence type="ECO:0000256" key="3">
    <source>
        <dbReference type="ARBA" id="ARBA00023082"/>
    </source>
</evidence>
<dbReference type="CDD" id="cd06171">
    <property type="entry name" value="Sigma70_r4"/>
    <property type="match status" value="1"/>
</dbReference>
<evidence type="ECO:0000256" key="5">
    <source>
        <dbReference type="ARBA" id="ARBA00023163"/>
    </source>
</evidence>
<organism evidence="8 9">
    <name type="scientific">Kibdelosporangium banguiense</name>
    <dbReference type="NCBI Taxonomy" id="1365924"/>
    <lineage>
        <taxon>Bacteria</taxon>
        <taxon>Bacillati</taxon>
        <taxon>Actinomycetota</taxon>
        <taxon>Actinomycetes</taxon>
        <taxon>Pseudonocardiales</taxon>
        <taxon>Pseudonocardiaceae</taxon>
        <taxon>Kibdelosporangium</taxon>
    </lineage>
</organism>
<gene>
    <name evidence="8" type="ORF">JOF56_003178</name>
</gene>